<proteinExistence type="predicted"/>
<dbReference type="InterPro" id="IPR036610">
    <property type="entry name" value="PEBP-like_sf"/>
</dbReference>
<keyword evidence="2" id="KW-1185">Reference proteome</keyword>
<dbReference type="EMBL" id="JACXLD010000001">
    <property type="protein sequence ID" value="MBD2858005.1"/>
    <property type="molecule type" value="Genomic_DNA"/>
</dbReference>
<dbReference type="Gene3D" id="3.90.280.10">
    <property type="entry name" value="PEBP-like"/>
    <property type="match status" value="1"/>
</dbReference>
<dbReference type="InterPro" id="IPR005247">
    <property type="entry name" value="YbhB_YbcL/LppC-like"/>
</dbReference>
<name>A0A927GV46_9GAMM</name>
<dbReference type="RefSeq" id="WP_190762353.1">
    <property type="nucleotide sequence ID" value="NZ_JACXLD010000001.1"/>
</dbReference>
<accession>A0A927GV46</accession>
<dbReference type="PANTHER" id="PTHR30289:SF1">
    <property type="entry name" value="PEBP (PHOSPHATIDYLETHANOLAMINE-BINDING PROTEIN) FAMILY PROTEIN"/>
    <property type="match status" value="1"/>
</dbReference>
<dbReference type="AlphaFoldDB" id="A0A927GV46"/>
<dbReference type="Proteomes" id="UP000610558">
    <property type="component" value="Unassembled WGS sequence"/>
</dbReference>
<reference evidence="1" key="1">
    <citation type="submission" date="2020-09" db="EMBL/GenBank/DDBJ databases">
        <authorList>
            <person name="Yoon J.-W."/>
        </authorList>
    </citation>
    <scope>NUCLEOTIDE SEQUENCE</scope>
    <source>
        <strain evidence="1">KMU-158</strain>
    </source>
</reference>
<dbReference type="InterPro" id="IPR008914">
    <property type="entry name" value="PEBP"/>
</dbReference>
<dbReference type="Pfam" id="PF01161">
    <property type="entry name" value="PBP"/>
    <property type="match status" value="1"/>
</dbReference>
<protein>
    <submittedName>
        <fullName evidence="1">YbhB/YbcL family Raf kinase inhibitor-like protein</fullName>
    </submittedName>
</protein>
<dbReference type="SUPFAM" id="SSF49777">
    <property type="entry name" value="PEBP-like"/>
    <property type="match status" value="1"/>
</dbReference>
<dbReference type="PANTHER" id="PTHR30289">
    <property type="entry name" value="UNCHARACTERIZED PROTEIN YBCL-RELATED"/>
    <property type="match status" value="1"/>
</dbReference>
<dbReference type="CDD" id="cd00865">
    <property type="entry name" value="PEBP_bact_arch"/>
    <property type="match status" value="1"/>
</dbReference>
<sequence length="208" mass="22849">MKLSSSAFSDGQFMPAEFCAGIPDAEQHATMGRNISPPLSWSELPTGTQSLVLICVDKDVPSVGDDVNQEGREVPADLPRVNFYHWIMVDLSPELSSLEQAQFADGFIPGGKTGPEGPLNTRQGINNYREWFGDDPDMGGEYFGYDGPFPPWNDARMHNYHFELYALDVARCAVEGKFTGEEVMAAIEGHVLGSASISVQYSLNPKLR</sequence>
<gene>
    <name evidence="1" type="ORF">IB286_03225</name>
</gene>
<organism evidence="1 2">
    <name type="scientific">Spongiibacter pelagi</name>
    <dbReference type="NCBI Taxonomy" id="2760804"/>
    <lineage>
        <taxon>Bacteria</taxon>
        <taxon>Pseudomonadati</taxon>
        <taxon>Pseudomonadota</taxon>
        <taxon>Gammaproteobacteria</taxon>
        <taxon>Cellvibrionales</taxon>
        <taxon>Spongiibacteraceae</taxon>
        <taxon>Spongiibacter</taxon>
    </lineage>
</organism>
<evidence type="ECO:0000313" key="1">
    <source>
        <dbReference type="EMBL" id="MBD2858005.1"/>
    </source>
</evidence>
<comment type="caution">
    <text evidence="1">The sequence shown here is derived from an EMBL/GenBank/DDBJ whole genome shotgun (WGS) entry which is preliminary data.</text>
</comment>
<evidence type="ECO:0000313" key="2">
    <source>
        <dbReference type="Proteomes" id="UP000610558"/>
    </source>
</evidence>